<dbReference type="InterPro" id="IPR051083">
    <property type="entry name" value="GrpII_Intron_Splice-Mob/Def"/>
</dbReference>
<evidence type="ECO:0000313" key="2">
    <source>
        <dbReference type="EMBL" id="TCP17134.1"/>
    </source>
</evidence>
<dbReference type="Proteomes" id="UP000295416">
    <property type="component" value="Unassembled WGS sequence"/>
</dbReference>
<dbReference type="SMART" id="SM00507">
    <property type="entry name" value="HNHc"/>
    <property type="match status" value="1"/>
</dbReference>
<dbReference type="CDD" id="cd01651">
    <property type="entry name" value="RT_G2_intron"/>
    <property type="match status" value="1"/>
</dbReference>
<keyword evidence="2" id="KW-0695">RNA-directed DNA polymerase</keyword>
<dbReference type="SUPFAM" id="SSF56672">
    <property type="entry name" value="DNA/RNA polymerases"/>
    <property type="match status" value="1"/>
</dbReference>
<dbReference type="NCBIfam" id="TIGR04416">
    <property type="entry name" value="group_II_RT_mat"/>
    <property type="match status" value="1"/>
</dbReference>
<reference evidence="2 3" key="1">
    <citation type="submission" date="2019-03" db="EMBL/GenBank/DDBJ databases">
        <title>Genomic Encyclopedia of Type Strains, Phase IV (KMG-IV): sequencing the most valuable type-strain genomes for metagenomic binning, comparative biology and taxonomic classification.</title>
        <authorList>
            <person name="Goeker M."/>
        </authorList>
    </citation>
    <scope>NUCLEOTIDE SEQUENCE [LARGE SCALE GENOMIC DNA]</scope>
    <source>
        <strain evidence="2 3">DSM 19377</strain>
    </source>
</reference>
<dbReference type="PANTHER" id="PTHR34047:SF8">
    <property type="entry name" value="PROTEIN YKFC"/>
    <property type="match status" value="1"/>
</dbReference>
<dbReference type="PANTHER" id="PTHR34047">
    <property type="entry name" value="NUCLEAR INTRON MATURASE 1, MITOCHONDRIAL-RELATED"/>
    <property type="match status" value="1"/>
</dbReference>
<comment type="caution">
    <text evidence="2">The sequence shown here is derived from an EMBL/GenBank/DDBJ whole genome shotgun (WGS) entry which is preliminary data.</text>
</comment>
<dbReference type="Pfam" id="PF00078">
    <property type="entry name" value="RVT_1"/>
    <property type="match status" value="1"/>
</dbReference>
<keyword evidence="2" id="KW-0808">Transferase</keyword>
<dbReference type="CDD" id="cd00085">
    <property type="entry name" value="HNHc"/>
    <property type="match status" value="1"/>
</dbReference>
<dbReference type="PROSITE" id="PS50878">
    <property type="entry name" value="RT_POL"/>
    <property type="match status" value="1"/>
</dbReference>
<organism evidence="2 3">
    <name type="scientific">Scopulibacillus darangshiensis</name>
    <dbReference type="NCBI Taxonomy" id="442528"/>
    <lineage>
        <taxon>Bacteria</taxon>
        <taxon>Bacillati</taxon>
        <taxon>Bacillota</taxon>
        <taxon>Bacilli</taxon>
        <taxon>Bacillales</taxon>
        <taxon>Sporolactobacillaceae</taxon>
        <taxon>Scopulibacillus</taxon>
    </lineage>
</organism>
<keyword evidence="2" id="KW-0548">Nucleotidyltransferase</keyword>
<accession>A0A4R2N845</accession>
<gene>
    <name evidence="2" type="ORF">EV207_1812</name>
</gene>
<dbReference type="InterPro" id="IPR000477">
    <property type="entry name" value="RT_dom"/>
</dbReference>
<dbReference type="InterPro" id="IPR043502">
    <property type="entry name" value="DNA/RNA_pol_sf"/>
</dbReference>
<protein>
    <submittedName>
        <fullName evidence="2">Group II intron reverse transcriptase/maturase</fullName>
    </submittedName>
</protein>
<proteinExistence type="predicted"/>
<sequence length="620" mass="72204">MRLIEVQLPKGVTDLLKRKKLRHSEYYDMQHRFDNLYAQSVDGKSFYDLMNIISSNDNIRLAYRNIKRNTGSKTAGTNKLKIDDIKGLSIDEVIEQVQSMFQSYKPESVRRVFIDKGNGKLRPLGIPTIWDRIAQQCILQVLEPICEAKFHKHSYGFRPNRSTHHAKARLESLINMTGLYHCIDVDIKGFFDNVDHSKLLKQIWTLGIKDKALISIISKLLKAEIEGEGVPTKGTPQGGILSPLLSNIVLNELDWWVSNQWETFQSNYKYKHNGSKVKALKKSKLKECYIVRYADDFKVLCRTRSQAIKMNYAIKDFLNTRLHLKTSDEKSKVVNLKKNSSEFLGFSFRVKRKGKTRFGYVAKSNMTKKAKSNAHIKIKDSIKAIQKKPCNETVWHYNTVVMGIQNYYAPATEIMNNLSELYSYLNKTLYNRLKDLRKEATFSDMTATLKKRYKGCKSRLYKIKNMVFVPIHAQKHKTNLCFSQDICNYTEKGRDKIHHNLKAIDKNVLAYVMKNFIPNRTIEYNDNRISKFIAQYGKCAITGMELEKHDWHCHHKKPYHLSKDDTYSNLIILHESAHRLIHLKDSEKIKTLIKVLELSKKQIQKVNELRKQCKNDLILN</sequence>
<keyword evidence="3" id="KW-1185">Reference proteome</keyword>
<dbReference type="AlphaFoldDB" id="A0A4R2N845"/>
<evidence type="ECO:0000259" key="1">
    <source>
        <dbReference type="PROSITE" id="PS50878"/>
    </source>
</evidence>
<feature type="domain" description="Reverse transcriptase" evidence="1">
    <location>
        <begin position="95"/>
        <end position="348"/>
    </location>
</feature>
<name>A0A4R2N845_9BACL</name>
<dbReference type="EMBL" id="SLXK01000081">
    <property type="protein sequence ID" value="TCP17134.1"/>
    <property type="molecule type" value="Genomic_DNA"/>
</dbReference>
<dbReference type="GO" id="GO:0003964">
    <property type="term" value="F:RNA-directed DNA polymerase activity"/>
    <property type="evidence" value="ECO:0007669"/>
    <property type="project" value="UniProtKB-KW"/>
</dbReference>
<dbReference type="InterPro" id="IPR003615">
    <property type="entry name" value="HNH_nuc"/>
</dbReference>
<dbReference type="Gene3D" id="1.10.30.50">
    <property type="match status" value="1"/>
</dbReference>
<dbReference type="InterPro" id="IPR030931">
    <property type="entry name" value="Group_II_RT_mat"/>
</dbReference>
<evidence type="ECO:0000313" key="3">
    <source>
        <dbReference type="Proteomes" id="UP000295416"/>
    </source>
</evidence>